<comment type="similarity">
    <text evidence="5 7">Belongs to the gemin-2 family.</text>
</comment>
<dbReference type="Gene3D" id="1.20.58.1070">
    <property type="match status" value="1"/>
</dbReference>
<keyword evidence="3 7" id="KW-0507">mRNA processing</keyword>
<organism evidence="8 9">
    <name type="scientific">Strongyloides venezuelensis</name>
    <name type="common">Threadworm</name>
    <dbReference type="NCBI Taxonomy" id="75913"/>
    <lineage>
        <taxon>Eukaryota</taxon>
        <taxon>Metazoa</taxon>
        <taxon>Ecdysozoa</taxon>
        <taxon>Nematoda</taxon>
        <taxon>Chromadorea</taxon>
        <taxon>Rhabditida</taxon>
        <taxon>Tylenchina</taxon>
        <taxon>Panagrolaimomorpha</taxon>
        <taxon>Strongyloidoidea</taxon>
        <taxon>Strongyloididae</taxon>
        <taxon>Strongyloides</taxon>
    </lineage>
</organism>
<sequence length="247" mass="28477">MEQTPFIEVSDFDRNAIDLSKPAHTAEEYIKQGIVLREKMPKVVRAEISEDVIEKVDIPLFRLGDSLPKCDFIPPCKWTSAQIRLFMSQRIQYLTFYSSGEEGESQEMVELPEENEDWLYFCTGIKTKKTTDNNISVLQSVNPSPWLLKKMDVKDKNSCLLSLAEYIQSSDKPIKNVFLWIYSLLLSLPLPLSPNTTSTLRTLSKRCHYLRSKLKPTTDKELIFTYSIIITIIGNCYSQKDLADYKL</sequence>
<dbReference type="InterPro" id="IPR035426">
    <property type="entry name" value="Gemin2/Brr1"/>
</dbReference>
<keyword evidence="4 7" id="KW-0508">mRNA splicing</keyword>
<dbReference type="STRING" id="75913.A0A0K0FWN2"/>
<dbReference type="PANTHER" id="PTHR12794:SF0">
    <property type="entry name" value="GEM-ASSOCIATED PROTEIN 2"/>
    <property type="match status" value="1"/>
</dbReference>
<dbReference type="GO" id="GO:0000387">
    <property type="term" value="P:spliceosomal snRNP assembly"/>
    <property type="evidence" value="ECO:0007669"/>
    <property type="project" value="UniProtKB-UniRule"/>
</dbReference>
<evidence type="ECO:0000313" key="9">
    <source>
        <dbReference type="WBParaSite" id="SVE_1683300.1"/>
    </source>
</evidence>
<dbReference type="AlphaFoldDB" id="A0A0K0FWN2"/>
<dbReference type="GO" id="GO:0000245">
    <property type="term" value="P:spliceosomal complex assembly"/>
    <property type="evidence" value="ECO:0007669"/>
    <property type="project" value="UniProtKB-UniRule"/>
</dbReference>
<dbReference type="InterPro" id="IPR017364">
    <property type="entry name" value="GEMIN2"/>
</dbReference>
<evidence type="ECO:0000256" key="5">
    <source>
        <dbReference type="ARBA" id="ARBA00025758"/>
    </source>
</evidence>
<comment type="function">
    <text evidence="7">The SMN complex catalyzes the assembly of small nuclear ribonucleoproteins (snRNPs), the building blocks of the spliceosome, and thereby plays an important role in the splicing of cellular pre-mRNAs.</text>
</comment>
<reference evidence="8" key="1">
    <citation type="submission" date="2014-07" db="EMBL/GenBank/DDBJ databases">
        <authorList>
            <person name="Martin A.A"/>
            <person name="De Silva N."/>
        </authorList>
    </citation>
    <scope>NUCLEOTIDE SEQUENCE</scope>
</reference>
<keyword evidence="8" id="KW-1185">Reference proteome</keyword>
<evidence type="ECO:0000256" key="6">
    <source>
        <dbReference type="ARBA" id="ARBA00047179"/>
    </source>
</evidence>
<evidence type="ECO:0000256" key="2">
    <source>
        <dbReference type="ARBA" id="ARBA00022490"/>
    </source>
</evidence>
<evidence type="ECO:0000313" key="8">
    <source>
        <dbReference type="Proteomes" id="UP000035680"/>
    </source>
</evidence>
<dbReference type="PANTHER" id="PTHR12794">
    <property type="entry name" value="GEMIN2"/>
    <property type="match status" value="1"/>
</dbReference>
<dbReference type="Pfam" id="PF04938">
    <property type="entry name" value="SIP1"/>
    <property type="match status" value="1"/>
</dbReference>
<dbReference type="Proteomes" id="UP000035680">
    <property type="component" value="Unassembled WGS sequence"/>
</dbReference>
<protein>
    <recommendedName>
        <fullName evidence="6 7">Gem-associated protein 2</fullName>
    </recommendedName>
</protein>
<evidence type="ECO:0000256" key="1">
    <source>
        <dbReference type="ARBA" id="ARBA00004496"/>
    </source>
</evidence>
<dbReference type="WBParaSite" id="SVE_1683300.1">
    <property type="protein sequence ID" value="SVE_1683300.1"/>
    <property type="gene ID" value="SVE_1683300"/>
</dbReference>
<dbReference type="GO" id="GO:0032797">
    <property type="term" value="C:SMN complex"/>
    <property type="evidence" value="ECO:0007669"/>
    <property type="project" value="UniProtKB-UniRule"/>
</dbReference>
<accession>A0A0K0FWN2</accession>
<keyword evidence="2 7" id="KW-0963">Cytoplasm</keyword>
<evidence type="ECO:0000256" key="7">
    <source>
        <dbReference type="PIRNR" id="PIRNR038038"/>
    </source>
</evidence>
<dbReference type="PIRSF" id="PIRSF038038">
    <property type="entry name" value="SMN_Gemin2"/>
    <property type="match status" value="1"/>
</dbReference>
<evidence type="ECO:0000256" key="4">
    <source>
        <dbReference type="ARBA" id="ARBA00023187"/>
    </source>
</evidence>
<name>A0A0K0FWN2_STRVS</name>
<evidence type="ECO:0000256" key="3">
    <source>
        <dbReference type="ARBA" id="ARBA00022664"/>
    </source>
</evidence>
<comment type="subunit">
    <text evidence="7">Part of the core SMN complex.</text>
</comment>
<dbReference type="GO" id="GO:0005681">
    <property type="term" value="C:spliceosomal complex"/>
    <property type="evidence" value="ECO:0007669"/>
    <property type="project" value="UniProtKB-UniRule"/>
</dbReference>
<reference evidence="9" key="2">
    <citation type="submission" date="2015-08" db="UniProtKB">
        <authorList>
            <consortium name="WormBaseParasite"/>
        </authorList>
    </citation>
    <scope>IDENTIFICATION</scope>
</reference>
<proteinExistence type="inferred from homology"/>
<comment type="subcellular location">
    <subcellularLocation>
        <location evidence="1">Cytoplasm</location>
    </subcellularLocation>
</comment>